<proteinExistence type="predicted"/>
<feature type="transmembrane region" description="Helical" evidence="1">
    <location>
        <begin position="39"/>
        <end position="60"/>
    </location>
</feature>
<sequence>MASLPPLVCRSIGPEPLRLSAPRRRPAFRLPRSRPTVAMLVRSLALIAGLGMPVAAATLADLAHPAPASVR</sequence>
<keyword evidence="3" id="KW-1185">Reference proteome</keyword>
<accession>A0A2U8WGF8</accession>
<keyword evidence="1" id="KW-0812">Transmembrane</keyword>
<keyword evidence="1" id="KW-1133">Transmembrane helix</keyword>
<reference evidence="2 3" key="1">
    <citation type="submission" date="2018-05" db="EMBL/GenBank/DDBJ databases">
        <title>Complete Genome Sequence of Methylobacterium sp. 17Sr1-28.</title>
        <authorList>
            <person name="Srinivasan S."/>
        </authorList>
    </citation>
    <scope>NUCLEOTIDE SEQUENCE [LARGE SCALE GENOMIC DNA]</scope>
    <source>
        <strain evidence="2 3">17Sr1-28</strain>
    </source>
</reference>
<evidence type="ECO:0000256" key="1">
    <source>
        <dbReference type="SAM" id="Phobius"/>
    </source>
</evidence>
<dbReference type="EMBL" id="CP029553">
    <property type="protein sequence ID" value="AWN45129.1"/>
    <property type="molecule type" value="Genomic_DNA"/>
</dbReference>
<evidence type="ECO:0000313" key="2">
    <source>
        <dbReference type="EMBL" id="AWN45129.1"/>
    </source>
</evidence>
<dbReference type="KEGG" id="mtea:DK419_01290"/>
<evidence type="ECO:0000313" key="3">
    <source>
        <dbReference type="Proteomes" id="UP000245444"/>
    </source>
</evidence>
<organism evidence="2 3">
    <name type="scientific">Methylobacterium terrae</name>
    <dbReference type="NCBI Taxonomy" id="2202827"/>
    <lineage>
        <taxon>Bacteria</taxon>
        <taxon>Pseudomonadati</taxon>
        <taxon>Pseudomonadota</taxon>
        <taxon>Alphaproteobacteria</taxon>
        <taxon>Hyphomicrobiales</taxon>
        <taxon>Methylobacteriaceae</taxon>
        <taxon>Methylobacterium</taxon>
    </lineage>
</organism>
<gene>
    <name evidence="2" type="ORF">DK419_01290</name>
</gene>
<dbReference type="AlphaFoldDB" id="A0A2U8WGF8"/>
<keyword evidence="1" id="KW-0472">Membrane</keyword>
<name>A0A2U8WGF8_9HYPH</name>
<protein>
    <submittedName>
        <fullName evidence="2">Uncharacterized protein</fullName>
    </submittedName>
</protein>
<dbReference type="Proteomes" id="UP000245444">
    <property type="component" value="Chromosome"/>
</dbReference>
<dbReference type="RefSeq" id="WP_109957499.1">
    <property type="nucleotide sequence ID" value="NZ_CP029553.1"/>
</dbReference>